<comment type="caution">
    <text evidence="3">The sequence shown here is derived from an EMBL/GenBank/DDBJ whole genome shotgun (WGS) entry which is preliminary data.</text>
</comment>
<proteinExistence type="predicted"/>
<evidence type="ECO:0000256" key="2">
    <source>
        <dbReference type="SAM" id="Phobius"/>
    </source>
</evidence>
<dbReference type="AlphaFoldDB" id="A0A9W8PZM0"/>
<dbReference type="Proteomes" id="UP001152130">
    <property type="component" value="Unassembled WGS sequence"/>
</dbReference>
<keyword evidence="4" id="KW-1185">Reference proteome</keyword>
<evidence type="ECO:0000256" key="1">
    <source>
        <dbReference type="SAM" id="MobiDB-lite"/>
    </source>
</evidence>
<protein>
    <submittedName>
        <fullName evidence="3">Uncharacterized protein</fullName>
    </submittedName>
</protein>
<dbReference type="EMBL" id="JAPDHF010000001">
    <property type="protein sequence ID" value="KAJ4023833.1"/>
    <property type="molecule type" value="Genomic_DNA"/>
</dbReference>
<evidence type="ECO:0000313" key="4">
    <source>
        <dbReference type="Proteomes" id="UP001152130"/>
    </source>
</evidence>
<keyword evidence="2" id="KW-1133">Transmembrane helix</keyword>
<accession>A0A9W8PZM0</accession>
<evidence type="ECO:0000313" key="3">
    <source>
        <dbReference type="EMBL" id="KAJ4023833.1"/>
    </source>
</evidence>
<feature type="transmembrane region" description="Helical" evidence="2">
    <location>
        <begin position="26"/>
        <end position="53"/>
    </location>
</feature>
<sequence>MADKSTNTNTAVETPTMTPDKSSSGFLKFCALIDVIAKLLIAGALIGILVVMVQFSSSIDNILQGRESLSVKVWSGDGALRITPAYSQAFQVNMQNSFSSPIYFKAVN</sequence>
<dbReference type="OrthoDB" id="5017649at2759"/>
<feature type="region of interest" description="Disordered" evidence="1">
    <location>
        <begin position="1"/>
        <end position="24"/>
    </location>
</feature>
<name>A0A9W8PZM0_9HYPO</name>
<gene>
    <name evidence="3" type="ORF">NW766_000057</name>
</gene>
<organism evidence="3 4">
    <name type="scientific">Fusarium irregulare</name>
    <dbReference type="NCBI Taxonomy" id="2494466"/>
    <lineage>
        <taxon>Eukaryota</taxon>
        <taxon>Fungi</taxon>
        <taxon>Dikarya</taxon>
        <taxon>Ascomycota</taxon>
        <taxon>Pezizomycotina</taxon>
        <taxon>Sordariomycetes</taxon>
        <taxon>Hypocreomycetidae</taxon>
        <taxon>Hypocreales</taxon>
        <taxon>Nectriaceae</taxon>
        <taxon>Fusarium</taxon>
        <taxon>Fusarium incarnatum-equiseti species complex</taxon>
    </lineage>
</organism>
<keyword evidence="2" id="KW-0472">Membrane</keyword>
<reference evidence="3" key="1">
    <citation type="submission" date="2022-10" db="EMBL/GenBank/DDBJ databases">
        <title>Fusarium specimens isolated from Avocado Roots.</title>
        <authorList>
            <person name="Stajich J."/>
            <person name="Roper C."/>
            <person name="Heimlech-Rivalta G."/>
        </authorList>
    </citation>
    <scope>NUCLEOTIDE SEQUENCE</scope>
    <source>
        <strain evidence="3">CF00143</strain>
    </source>
</reference>
<keyword evidence="2" id="KW-0812">Transmembrane</keyword>